<dbReference type="EMBL" id="BAAANY010000007">
    <property type="protein sequence ID" value="GAA1669499.1"/>
    <property type="molecule type" value="Genomic_DNA"/>
</dbReference>
<reference evidence="4 5" key="1">
    <citation type="journal article" date="2019" name="Int. J. Syst. Evol. Microbiol.">
        <title>The Global Catalogue of Microorganisms (GCM) 10K type strain sequencing project: providing services to taxonomists for standard genome sequencing and annotation.</title>
        <authorList>
            <consortium name="The Broad Institute Genomics Platform"/>
            <consortium name="The Broad Institute Genome Sequencing Center for Infectious Disease"/>
            <person name="Wu L."/>
            <person name="Ma J."/>
        </authorList>
    </citation>
    <scope>NUCLEOTIDE SEQUENCE [LARGE SCALE GENOMIC DNA]</scope>
    <source>
        <strain evidence="4 5">JCM 14718</strain>
    </source>
</reference>
<feature type="region of interest" description="Disordered" evidence="1">
    <location>
        <begin position="160"/>
        <end position="196"/>
    </location>
</feature>
<keyword evidence="2" id="KW-1133">Transmembrane helix</keyword>
<protein>
    <submittedName>
        <fullName evidence="4">PH domain-containing protein</fullName>
    </submittedName>
</protein>
<dbReference type="InterPro" id="IPR005182">
    <property type="entry name" value="YdbS-like_PH"/>
</dbReference>
<evidence type="ECO:0000313" key="5">
    <source>
        <dbReference type="Proteomes" id="UP001500618"/>
    </source>
</evidence>
<evidence type="ECO:0000259" key="3">
    <source>
        <dbReference type="Pfam" id="PF03703"/>
    </source>
</evidence>
<name>A0ABN2GDF9_9ACTN</name>
<comment type="caution">
    <text evidence="4">The sequence shown here is derived from an EMBL/GenBank/DDBJ whole genome shotgun (WGS) entry which is preliminary data.</text>
</comment>
<keyword evidence="5" id="KW-1185">Reference proteome</keyword>
<keyword evidence="2" id="KW-0472">Membrane</keyword>
<dbReference type="PANTHER" id="PTHR37938:SF1">
    <property type="entry name" value="BLL0215 PROTEIN"/>
    <property type="match status" value="1"/>
</dbReference>
<dbReference type="Proteomes" id="UP001500618">
    <property type="component" value="Unassembled WGS sequence"/>
</dbReference>
<gene>
    <name evidence="4" type="ORF">GCM10009765_18730</name>
</gene>
<evidence type="ECO:0000256" key="1">
    <source>
        <dbReference type="SAM" id="MobiDB-lite"/>
    </source>
</evidence>
<dbReference type="PANTHER" id="PTHR37938">
    <property type="entry name" value="BLL0215 PROTEIN"/>
    <property type="match status" value="1"/>
</dbReference>
<feature type="transmembrane region" description="Helical" evidence="2">
    <location>
        <begin position="49"/>
        <end position="68"/>
    </location>
</feature>
<proteinExistence type="predicted"/>
<dbReference type="Pfam" id="PF03703">
    <property type="entry name" value="bPH_2"/>
    <property type="match status" value="1"/>
</dbReference>
<dbReference type="RefSeq" id="WP_163570517.1">
    <property type="nucleotide sequence ID" value="NZ_BAAANY010000007.1"/>
</dbReference>
<feature type="domain" description="YdbS-like PH" evidence="3">
    <location>
        <begin position="74"/>
        <end position="152"/>
    </location>
</feature>
<keyword evidence="2" id="KW-0812">Transmembrane</keyword>
<feature type="compositionally biased region" description="Acidic residues" evidence="1">
    <location>
        <begin position="166"/>
        <end position="178"/>
    </location>
</feature>
<evidence type="ECO:0000313" key="4">
    <source>
        <dbReference type="EMBL" id="GAA1669499.1"/>
    </source>
</evidence>
<sequence>MRFPERLLVEDERVVLHLHPHWKTLTPAVLVLLATVGVASYGIGALRYPSLQVLIALAAIAFIGWFSGRRVVRWLTTHVVFTSERIIVRVGLFKRHRWELPLADITDVAYASSILGRMLRCGTLVVRAGTEDGESGQLTLVDLPRARDVQTILYELMEEEEKRAAEEEDEEEFDDDIPDFGNFRPSSPVVKLDQPE</sequence>
<accession>A0ABN2GDF9</accession>
<feature type="transmembrane region" description="Helical" evidence="2">
    <location>
        <begin position="21"/>
        <end position="43"/>
    </location>
</feature>
<organism evidence="4 5">
    <name type="scientific">Fodinicola feengrottensis</name>
    <dbReference type="NCBI Taxonomy" id="435914"/>
    <lineage>
        <taxon>Bacteria</taxon>
        <taxon>Bacillati</taxon>
        <taxon>Actinomycetota</taxon>
        <taxon>Actinomycetes</taxon>
        <taxon>Mycobacteriales</taxon>
        <taxon>Fodinicola</taxon>
    </lineage>
</organism>
<evidence type="ECO:0000256" key="2">
    <source>
        <dbReference type="SAM" id="Phobius"/>
    </source>
</evidence>